<dbReference type="AlphaFoldDB" id="A0A1F8F9K9"/>
<sequence length="121" mass="14104">MGLEAEVIYTSPYIDFLRFSDFQVTLHFLHRIISLKNNQKLSDECLFFIATKDQGFLKAVENEWSKRGQNMTFLFDDHGVTATFSFKKRKYHIRVEVIILRSNSDKARDILRKVINALGAS</sequence>
<protein>
    <submittedName>
        <fullName evidence="1">Uncharacterized protein</fullName>
    </submittedName>
</protein>
<evidence type="ECO:0000313" key="2">
    <source>
        <dbReference type="Proteomes" id="UP000177167"/>
    </source>
</evidence>
<organism evidence="1 2">
    <name type="scientific">Candidatus Yanofskybacteria bacterium RIFCSPHIGHO2_02_FULL_41_11</name>
    <dbReference type="NCBI Taxonomy" id="1802675"/>
    <lineage>
        <taxon>Bacteria</taxon>
        <taxon>Candidatus Yanofskyibacteriota</taxon>
    </lineage>
</organism>
<name>A0A1F8F9K9_9BACT</name>
<reference evidence="1 2" key="1">
    <citation type="journal article" date="2016" name="Nat. Commun.">
        <title>Thousands of microbial genomes shed light on interconnected biogeochemical processes in an aquifer system.</title>
        <authorList>
            <person name="Anantharaman K."/>
            <person name="Brown C.T."/>
            <person name="Hug L.A."/>
            <person name="Sharon I."/>
            <person name="Castelle C.J."/>
            <person name="Probst A.J."/>
            <person name="Thomas B.C."/>
            <person name="Singh A."/>
            <person name="Wilkins M.J."/>
            <person name="Karaoz U."/>
            <person name="Brodie E.L."/>
            <person name="Williams K.H."/>
            <person name="Hubbard S.S."/>
            <person name="Banfield J.F."/>
        </authorList>
    </citation>
    <scope>NUCLEOTIDE SEQUENCE [LARGE SCALE GENOMIC DNA]</scope>
</reference>
<proteinExistence type="predicted"/>
<comment type="caution">
    <text evidence="1">The sequence shown here is derived from an EMBL/GenBank/DDBJ whole genome shotgun (WGS) entry which is preliminary data.</text>
</comment>
<dbReference type="EMBL" id="MGJP01000040">
    <property type="protein sequence ID" value="OGN09240.1"/>
    <property type="molecule type" value="Genomic_DNA"/>
</dbReference>
<dbReference type="Proteomes" id="UP000177167">
    <property type="component" value="Unassembled WGS sequence"/>
</dbReference>
<accession>A0A1F8F9K9</accession>
<gene>
    <name evidence="1" type="ORF">A3J46_04540</name>
</gene>
<evidence type="ECO:0000313" key="1">
    <source>
        <dbReference type="EMBL" id="OGN09240.1"/>
    </source>
</evidence>